<dbReference type="GO" id="GO:0016787">
    <property type="term" value="F:hydrolase activity"/>
    <property type="evidence" value="ECO:0007669"/>
    <property type="project" value="UniProtKB-KW"/>
</dbReference>
<dbReference type="RefSeq" id="WP_122197488.1">
    <property type="nucleotide sequence ID" value="NZ_JBHSKC010000034.1"/>
</dbReference>
<protein>
    <submittedName>
        <fullName evidence="4">NUDIX hydrolase</fullName>
    </submittedName>
</protein>
<feature type="domain" description="Nudix hydrolase" evidence="3">
    <location>
        <begin position="37"/>
        <end position="171"/>
    </location>
</feature>
<dbReference type="AlphaFoldDB" id="A0A3M2LR42"/>
<organism evidence="4 5">
    <name type="scientific">Actinomadura harenae</name>
    <dbReference type="NCBI Taxonomy" id="2483351"/>
    <lineage>
        <taxon>Bacteria</taxon>
        <taxon>Bacillati</taxon>
        <taxon>Actinomycetota</taxon>
        <taxon>Actinomycetes</taxon>
        <taxon>Streptosporangiales</taxon>
        <taxon>Thermomonosporaceae</taxon>
        <taxon>Actinomadura</taxon>
    </lineage>
</organism>
<dbReference type="SUPFAM" id="SSF55811">
    <property type="entry name" value="Nudix"/>
    <property type="match status" value="1"/>
</dbReference>
<keyword evidence="2 4" id="KW-0378">Hydrolase</keyword>
<evidence type="ECO:0000313" key="5">
    <source>
        <dbReference type="Proteomes" id="UP000282674"/>
    </source>
</evidence>
<dbReference type="GO" id="GO:0019693">
    <property type="term" value="P:ribose phosphate metabolic process"/>
    <property type="evidence" value="ECO:0007669"/>
    <property type="project" value="TreeGrafter"/>
</dbReference>
<dbReference type="EMBL" id="RFFG01000061">
    <property type="protein sequence ID" value="RMI39857.1"/>
    <property type="molecule type" value="Genomic_DNA"/>
</dbReference>
<accession>A0A3M2LR42</accession>
<evidence type="ECO:0000313" key="4">
    <source>
        <dbReference type="EMBL" id="RMI39857.1"/>
    </source>
</evidence>
<comment type="cofactor">
    <cofactor evidence="1">
        <name>Mg(2+)</name>
        <dbReference type="ChEBI" id="CHEBI:18420"/>
    </cofactor>
</comment>
<reference evidence="4 5" key="1">
    <citation type="submission" date="2018-10" db="EMBL/GenBank/DDBJ databases">
        <title>Isolation from soil.</title>
        <authorList>
            <person name="Hu J."/>
        </authorList>
    </citation>
    <scope>NUCLEOTIDE SEQUENCE [LARGE SCALE GENOMIC DNA]</scope>
    <source>
        <strain evidence="4 5">NEAU-Ht49</strain>
    </source>
</reference>
<comment type="caution">
    <text evidence="4">The sequence shown here is derived from an EMBL/GenBank/DDBJ whole genome shotgun (WGS) entry which is preliminary data.</text>
</comment>
<dbReference type="InterPro" id="IPR015797">
    <property type="entry name" value="NUDIX_hydrolase-like_dom_sf"/>
</dbReference>
<dbReference type="Proteomes" id="UP000282674">
    <property type="component" value="Unassembled WGS sequence"/>
</dbReference>
<gene>
    <name evidence="4" type="ORF">EBO15_28220</name>
</gene>
<dbReference type="PANTHER" id="PTHR11839">
    <property type="entry name" value="UDP/ADP-SUGAR PYROPHOSPHATASE"/>
    <property type="match status" value="1"/>
</dbReference>
<dbReference type="GO" id="GO:0006753">
    <property type="term" value="P:nucleoside phosphate metabolic process"/>
    <property type="evidence" value="ECO:0007669"/>
    <property type="project" value="TreeGrafter"/>
</dbReference>
<dbReference type="CDD" id="cd03424">
    <property type="entry name" value="NUDIX_ADPRase_Nudt5_UGPPase_Nudt14"/>
    <property type="match status" value="1"/>
</dbReference>
<proteinExistence type="predicted"/>
<dbReference type="Pfam" id="PF00293">
    <property type="entry name" value="NUDIX"/>
    <property type="match status" value="1"/>
</dbReference>
<name>A0A3M2LR42_9ACTN</name>
<evidence type="ECO:0000256" key="1">
    <source>
        <dbReference type="ARBA" id="ARBA00001946"/>
    </source>
</evidence>
<evidence type="ECO:0000259" key="3">
    <source>
        <dbReference type="PROSITE" id="PS51462"/>
    </source>
</evidence>
<sequence>MRWTVKSEEQLYRDPWLNIRMAKVDAGGRMLDHRLIRTPPGAGVVVLDEQQRVLLMWRHRFIVDVWGWEIPIGKIEDGESAMVAAARECEEETGWRPADLLRPLLVVRPTPGISDSAHHIFLADGAEHIGPPTEAWESERIEWLPLADVPGLIAQGEITSGTTVAALLFALSQDRNS</sequence>
<dbReference type="GO" id="GO:0005829">
    <property type="term" value="C:cytosol"/>
    <property type="evidence" value="ECO:0007669"/>
    <property type="project" value="TreeGrafter"/>
</dbReference>
<dbReference type="OrthoDB" id="177518at2"/>
<keyword evidence="5" id="KW-1185">Reference proteome</keyword>
<evidence type="ECO:0000256" key="2">
    <source>
        <dbReference type="ARBA" id="ARBA00022801"/>
    </source>
</evidence>
<dbReference type="PROSITE" id="PS51462">
    <property type="entry name" value="NUDIX"/>
    <property type="match status" value="1"/>
</dbReference>
<dbReference type="InterPro" id="IPR000086">
    <property type="entry name" value="NUDIX_hydrolase_dom"/>
</dbReference>
<dbReference type="Gene3D" id="3.90.79.10">
    <property type="entry name" value="Nucleoside Triphosphate Pyrophosphohydrolase"/>
    <property type="match status" value="1"/>
</dbReference>
<dbReference type="PANTHER" id="PTHR11839:SF18">
    <property type="entry name" value="NUDIX HYDROLASE DOMAIN-CONTAINING PROTEIN"/>
    <property type="match status" value="1"/>
</dbReference>